<sequence>KCAGETCESNFCRLFQDRPGKWSFRCTSRVNSGLWISLKDNELVGASLVLRYERRFKSWAINSSRSERTGDTLEDASHISEEMDGSDSGISP</sequence>
<gene>
    <name evidence="2" type="ORF">TSPGSL018_22899</name>
</gene>
<feature type="non-terminal residue" evidence="2">
    <location>
        <position position="92"/>
    </location>
</feature>
<feature type="compositionally biased region" description="Basic and acidic residues" evidence="1">
    <location>
        <begin position="65"/>
        <end position="81"/>
    </location>
</feature>
<proteinExistence type="predicted"/>
<feature type="region of interest" description="Disordered" evidence="1">
    <location>
        <begin position="65"/>
        <end position="92"/>
    </location>
</feature>
<dbReference type="EMBL" id="GBEZ01024385">
    <property type="protein sequence ID" value="JAC62604.1"/>
    <property type="molecule type" value="Transcribed_RNA"/>
</dbReference>
<protein>
    <submittedName>
        <fullName evidence="2">Uncharacterized protein</fullName>
    </submittedName>
</protein>
<organism evidence="2">
    <name type="scientific">Tetraselmis sp. GSL018</name>
    <dbReference type="NCBI Taxonomy" id="582737"/>
    <lineage>
        <taxon>Eukaryota</taxon>
        <taxon>Viridiplantae</taxon>
        <taxon>Chlorophyta</taxon>
        <taxon>core chlorophytes</taxon>
        <taxon>Chlorodendrophyceae</taxon>
        <taxon>Chlorodendrales</taxon>
        <taxon>Chlorodendraceae</taxon>
        <taxon>Tetraselmis</taxon>
    </lineage>
</organism>
<evidence type="ECO:0000256" key="1">
    <source>
        <dbReference type="SAM" id="MobiDB-lite"/>
    </source>
</evidence>
<feature type="non-terminal residue" evidence="2">
    <location>
        <position position="1"/>
    </location>
</feature>
<evidence type="ECO:0000313" key="2">
    <source>
        <dbReference type="EMBL" id="JAC62604.1"/>
    </source>
</evidence>
<accession>A0A061QVZ3</accession>
<reference evidence="2" key="1">
    <citation type="submission" date="2014-05" db="EMBL/GenBank/DDBJ databases">
        <title>The transcriptome of the halophilic microalga Tetraselmis sp. GSL018 isolated from the Great Salt Lake, Utah.</title>
        <authorList>
            <person name="Jinkerson R.E."/>
            <person name="D'Adamo S."/>
            <person name="Posewitz M.C."/>
        </authorList>
    </citation>
    <scope>NUCLEOTIDE SEQUENCE</scope>
    <source>
        <strain evidence="2">GSL018</strain>
    </source>
</reference>
<dbReference type="AlphaFoldDB" id="A0A061QVZ3"/>
<name>A0A061QVZ3_9CHLO</name>